<dbReference type="GeneID" id="25910703"/>
<proteinExistence type="predicted"/>
<evidence type="ECO:0000313" key="1">
    <source>
        <dbReference type="EMBL" id="KNC77340.1"/>
    </source>
</evidence>
<reference evidence="1 2" key="1">
    <citation type="submission" date="2011-02" db="EMBL/GenBank/DDBJ databases">
        <title>The Genome Sequence of Sphaeroforma arctica JP610.</title>
        <authorList>
            <consortium name="The Broad Institute Genome Sequencing Platform"/>
            <person name="Russ C."/>
            <person name="Cuomo C."/>
            <person name="Young S.K."/>
            <person name="Zeng Q."/>
            <person name="Gargeya S."/>
            <person name="Alvarado L."/>
            <person name="Berlin A."/>
            <person name="Chapman S.B."/>
            <person name="Chen Z."/>
            <person name="Freedman E."/>
            <person name="Gellesch M."/>
            <person name="Goldberg J."/>
            <person name="Griggs A."/>
            <person name="Gujja S."/>
            <person name="Heilman E."/>
            <person name="Heiman D."/>
            <person name="Howarth C."/>
            <person name="Mehta T."/>
            <person name="Neiman D."/>
            <person name="Pearson M."/>
            <person name="Roberts A."/>
            <person name="Saif S."/>
            <person name="Shea T."/>
            <person name="Shenoy N."/>
            <person name="Sisk P."/>
            <person name="Stolte C."/>
            <person name="Sykes S."/>
            <person name="White J."/>
            <person name="Yandava C."/>
            <person name="Burger G."/>
            <person name="Gray M.W."/>
            <person name="Holland P.W.H."/>
            <person name="King N."/>
            <person name="Lang F.B.F."/>
            <person name="Roger A.J."/>
            <person name="Ruiz-Trillo I."/>
            <person name="Haas B."/>
            <person name="Nusbaum C."/>
            <person name="Birren B."/>
        </authorList>
    </citation>
    <scope>NUCLEOTIDE SEQUENCE [LARGE SCALE GENOMIC DNA]</scope>
    <source>
        <strain evidence="1 2">JP610</strain>
    </source>
</reference>
<keyword evidence="2" id="KW-1185">Reference proteome</keyword>
<protein>
    <submittedName>
        <fullName evidence="1">Uncharacterized protein</fullName>
    </submittedName>
</protein>
<evidence type="ECO:0000313" key="2">
    <source>
        <dbReference type="Proteomes" id="UP000054560"/>
    </source>
</evidence>
<name>A0A0L0FKP3_9EUKA</name>
<accession>A0A0L0FKP3</accession>
<gene>
    <name evidence="1" type="ORF">SARC_10199</name>
</gene>
<dbReference type="EMBL" id="KQ242764">
    <property type="protein sequence ID" value="KNC77340.1"/>
    <property type="molecule type" value="Genomic_DNA"/>
</dbReference>
<dbReference type="RefSeq" id="XP_014151242.1">
    <property type="nucleotide sequence ID" value="XM_014295767.1"/>
</dbReference>
<dbReference type="AlphaFoldDB" id="A0A0L0FKP3"/>
<organism evidence="1 2">
    <name type="scientific">Sphaeroforma arctica JP610</name>
    <dbReference type="NCBI Taxonomy" id="667725"/>
    <lineage>
        <taxon>Eukaryota</taxon>
        <taxon>Ichthyosporea</taxon>
        <taxon>Ichthyophonida</taxon>
        <taxon>Sphaeroforma</taxon>
    </lineage>
</organism>
<dbReference type="Proteomes" id="UP000054560">
    <property type="component" value="Unassembled WGS sequence"/>
</dbReference>
<sequence>MLSITLEQILELDIINGVENTQLQYSETEKTSGMAMVAGLPTKRYQSFKSGGEISTGFDVIKQLVLDRVLMSSTFNAAQRARSQSLTLQKFRAPAPYTLVEK</sequence>